<dbReference type="AlphaFoldDB" id="B9LW97"/>
<sequence length="83" mass="9202">MILVVTLDMALHNPFREASRLLREQLLLSVPMTVTAVHQTPQLFFEILPPVISLGRADETSSRSNATTADRCSNGFVNPHLSQ</sequence>
<feature type="region of interest" description="Disordered" evidence="1">
    <location>
        <begin position="58"/>
        <end position="83"/>
    </location>
</feature>
<protein>
    <submittedName>
        <fullName evidence="2">Uncharacterized protein</fullName>
    </submittedName>
</protein>
<dbReference type="HOGENOM" id="CLU_2534558_0_0_2"/>
<name>B9LW97_HALLT</name>
<proteinExistence type="predicted"/>
<feature type="compositionally biased region" description="Polar residues" evidence="1">
    <location>
        <begin position="62"/>
        <end position="71"/>
    </location>
</feature>
<dbReference type="Proteomes" id="UP000000740">
    <property type="component" value="Chromosome 2"/>
</dbReference>
<dbReference type="EMBL" id="CP001366">
    <property type="protein sequence ID" value="ACM58487.1"/>
    <property type="molecule type" value="Genomic_DNA"/>
</dbReference>
<gene>
    <name evidence="2" type="ordered locus">Hlac_2935</name>
</gene>
<organism evidence="2 3">
    <name type="scientific">Halorubrum lacusprofundi (strain ATCC 49239 / DSM 5036 / JCM 8891 / ACAM 34)</name>
    <dbReference type="NCBI Taxonomy" id="416348"/>
    <lineage>
        <taxon>Archaea</taxon>
        <taxon>Methanobacteriati</taxon>
        <taxon>Methanobacteriota</taxon>
        <taxon>Stenosarchaea group</taxon>
        <taxon>Halobacteria</taxon>
        <taxon>Halobacteriales</taxon>
        <taxon>Haloferacaceae</taxon>
        <taxon>Halorubrum</taxon>
    </lineage>
</organism>
<evidence type="ECO:0000313" key="3">
    <source>
        <dbReference type="Proteomes" id="UP000000740"/>
    </source>
</evidence>
<evidence type="ECO:0000313" key="2">
    <source>
        <dbReference type="EMBL" id="ACM58487.1"/>
    </source>
</evidence>
<evidence type="ECO:0000256" key="1">
    <source>
        <dbReference type="SAM" id="MobiDB-lite"/>
    </source>
</evidence>
<dbReference type="KEGG" id="hla:Hlac_2935"/>
<reference evidence="2 3" key="1">
    <citation type="journal article" date="2016" name="Stand. Genomic Sci.">
        <title>Complete genome sequence of the Antarctic Halorubrum lacusprofundi type strain ACAM 34.</title>
        <authorList>
            <person name="Anderson I.J."/>
            <person name="DasSarma P."/>
            <person name="Lucas S."/>
            <person name="Copeland A."/>
            <person name="Lapidus A."/>
            <person name="Del Rio T.G."/>
            <person name="Tice H."/>
            <person name="Dalin E."/>
            <person name="Bruce D.C."/>
            <person name="Goodwin L."/>
            <person name="Pitluck S."/>
            <person name="Sims D."/>
            <person name="Brettin T.S."/>
            <person name="Detter J.C."/>
            <person name="Han C.S."/>
            <person name="Larimer F."/>
            <person name="Hauser L."/>
            <person name="Land M."/>
            <person name="Ivanova N."/>
            <person name="Richardson P."/>
            <person name="Cavicchioli R."/>
            <person name="DasSarma S."/>
            <person name="Woese C.R."/>
            <person name="Kyrpides N.C."/>
        </authorList>
    </citation>
    <scope>NUCLEOTIDE SEQUENCE [LARGE SCALE GENOMIC DNA]</scope>
    <source>
        <strain evidence="3">ATCC 49239 / DSM 5036 / JCM 8891 / ACAM 34</strain>
    </source>
</reference>
<keyword evidence="3" id="KW-1185">Reference proteome</keyword>
<accession>B9LW97</accession>